<dbReference type="Pfam" id="PF00087">
    <property type="entry name" value="Toxin_TOLIP"/>
    <property type="match status" value="1"/>
</dbReference>
<dbReference type="Gene3D" id="2.10.60.10">
    <property type="entry name" value="CD59"/>
    <property type="match status" value="1"/>
</dbReference>
<evidence type="ECO:0000313" key="3">
    <source>
        <dbReference type="EMBL" id="KAK8748766.1"/>
    </source>
</evidence>
<keyword evidence="4" id="KW-1185">Reference proteome</keyword>
<dbReference type="AlphaFoldDB" id="A0AAW0XW39"/>
<gene>
    <name evidence="3" type="ORF">OTU49_015980</name>
</gene>
<comment type="caution">
    <text evidence="3">The sequence shown here is derived from an EMBL/GenBank/DDBJ whole genome shotgun (WGS) entry which is preliminary data.</text>
</comment>
<evidence type="ECO:0000256" key="1">
    <source>
        <dbReference type="SAM" id="SignalP"/>
    </source>
</evidence>
<feature type="chain" id="PRO_5043754757" description="Snake toxin/toxin-like domain-containing protein" evidence="1">
    <location>
        <begin position="26"/>
        <end position="104"/>
    </location>
</feature>
<evidence type="ECO:0000313" key="4">
    <source>
        <dbReference type="Proteomes" id="UP001445076"/>
    </source>
</evidence>
<protein>
    <recommendedName>
        <fullName evidence="2">Snake toxin/toxin-like domain-containing protein</fullName>
    </recommendedName>
</protein>
<dbReference type="CDD" id="cd00117">
    <property type="entry name" value="TFP"/>
    <property type="match status" value="1"/>
</dbReference>
<dbReference type="SUPFAM" id="SSF57302">
    <property type="entry name" value="Snake toxin-like"/>
    <property type="match status" value="1"/>
</dbReference>
<evidence type="ECO:0000259" key="2">
    <source>
        <dbReference type="Pfam" id="PF00087"/>
    </source>
</evidence>
<keyword evidence="1" id="KW-0732">Signal</keyword>
<reference evidence="3 4" key="1">
    <citation type="journal article" date="2024" name="BMC Genomics">
        <title>Genome assembly of redclaw crayfish (Cherax quadricarinatus) provides insights into its immune adaptation and hypoxia tolerance.</title>
        <authorList>
            <person name="Liu Z."/>
            <person name="Zheng J."/>
            <person name="Li H."/>
            <person name="Fang K."/>
            <person name="Wang S."/>
            <person name="He J."/>
            <person name="Zhou D."/>
            <person name="Weng S."/>
            <person name="Chi M."/>
            <person name="Gu Z."/>
            <person name="He J."/>
            <person name="Li F."/>
            <person name="Wang M."/>
        </authorList>
    </citation>
    <scope>NUCLEOTIDE SEQUENCE [LARGE SCALE GENOMIC DNA]</scope>
    <source>
        <strain evidence="3">ZL_2023a</strain>
    </source>
</reference>
<name>A0AAW0XW39_CHEQU</name>
<accession>A0AAW0XW39</accession>
<organism evidence="3 4">
    <name type="scientific">Cherax quadricarinatus</name>
    <name type="common">Australian red claw crayfish</name>
    <dbReference type="NCBI Taxonomy" id="27406"/>
    <lineage>
        <taxon>Eukaryota</taxon>
        <taxon>Metazoa</taxon>
        <taxon>Ecdysozoa</taxon>
        <taxon>Arthropoda</taxon>
        <taxon>Crustacea</taxon>
        <taxon>Multicrustacea</taxon>
        <taxon>Malacostraca</taxon>
        <taxon>Eumalacostraca</taxon>
        <taxon>Eucarida</taxon>
        <taxon>Decapoda</taxon>
        <taxon>Pleocyemata</taxon>
        <taxon>Astacidea</taxon>
        <taxon>Parastacoidea</taxon>
        <taxon>Parastacidae</taxon>
        <taxon>Cherax</taxon>
    </lineage>
</organism>
<feature type="domain" description="Snake toxin/toxin-like" evidence="2">
    <location>
        <begin position="26"/>
        <end position="95"/>
    </location>
</feature>
<feature type="non-terminal residue" evidence="3">
    <location>
        <position position="104"/>
    </location>
</feature>
<dbReference type="InterPro" id="IPR035076">
    <property type="entry name" value="Toxin/TOLIP"/>
</dbReference>
<dbReference type="Proteomes" id="UP001445076">
    <property type="component" value="Unassembled WGS sequence"/>
</dbReference>
<dbReference type="EMBL" id="JARKIK010000011">
    <property type="protein sequence ID" value="KAK8748766.1"/>
    <property type="molecule type" value="Genomic_DNA"/>
</dbReference>
<proteinExistence type="predicted"/>
<sequence>MGVRAWQWAAVVVLVGVVGPSGSVALRCYKCNNCIKFELSQSQTCSPEETRCMKMKMETGQVQRGCGTEEMCANSEREMKTHYKGVSCCSEDNCNPAPTSTPAP</sequence>
<feature type="signal peptide" evidence="1">
    <location>
        <begin position="1"/>
        <end position="25"/>
    </location>
</feature>
<dbReference type="InterPro" id="IPR045860">
    <property type="entry name" value="Snake_toxin-like_sf"/>
</dbReference>